<dbReference type="CDD" id="cd02000">
    <property type="entry name" value="TPP_E1_PDC_ADC_BCADC"/>
    <property type="match status" value="1"/>
</dbReference>
<evidence type="ECO:0000259" key="6">
    <source>
        <dbReference type="Pfam" id="PF00676"/>
    </source>
</evidence>
<sequence>MLRTAIRRAASARPARRTLSEASITVDFPGAYTAHLGDEPAATAETNKTELLEYFKTMYTMRRMEITCDNEYKARTIRGFCHLYDGQEAIGTGVQAALSPEDSWITSYRCHCIALARGGTVEGVLAELMGQSHGQTGGKGGSMHFYNKEHNFFGGQGIVGAQVPVGTGLAFANKYKTPLGEPMPVAIGCYGDGAANQGQIWESMNMAALWKLPMIFCIENNQYGMGTSISRSSCNNDYYTMGNVIPGLKMDGMNVLSVREGMKHVRDYVSQGNGPMVVEMSTYRYHGHSMSDPGTTYRNRDEIAAMRQTRDPIEFVKNLLLEHTDATEDELKAIEKDVRAEVAAACDRAKAGSPPSSIDELVGNIYLDAEGKDVPQPYIRMPDYEKSIRA</sequence>
<comment type="function">
    <text evidence="5">The pyruvate dehydrogenase complex catalyzes the overall conversion of pyruvate to acetyl-CoA and CO(2).</text>
</comment>
<comment type="caution">
    <text evidence="7">The sequence shown here is derived from an EMBL/GenBank/DDBJ whole genome shotgun (WGS) entry which is preliminary data.</text>
</comment>
<evidence type="ECO:0000256" key="5">
    <source>
        <dbReference type="RuleBase" id="RU361139"/>
    </source>
</evidence>
<dbReference type="GO" id="GO:0006086">
    <property type="term" value="P:pyruvate decarboxylation to acetyl-CoA"/>
    <property type="evidence" value="ECO:0007669"/>
    <property type="project" value="InterPro"/>
</dbReference>
<comment type="catalytic activity">
    <reaction evidence="5">
        <text>N(6)-[(R)-lipoyl]-L-lysyl-[protein] + pyruvate + H(+) = N(6)-[(R)-S(8)-acetyldihydrolipoyl]-L-lysyl-[protein] + CO2</text>
        <dbReference type="Rhea" id="RHEA:19189"/>
        <dbReference type="Rhea" id="RHEA-COMP:10474"/>
        <dbReference type="Rhea" id="RHEA-COMP:10478"/>
        <dbReference type="ChEBI" id="CHEBI:15361"/>
        <dbReference type="ChEBI" id="CHEBI:15378"/>
        <dbReference type="ChEBI" id="CHEBI:16526"/>
        <dbReference type="ChEBI" id="CHEBI:83099"/>
        <dbReference type="ChEBI" id="CHEBI:83111"/>
        <dbReference type="EC" id="1.2.4.1"/>
    </reaction>
</comment>
<keyword evidence="8" id="KW-1185">Reference proteome</keyword>
<dbReference type="Gene3D" id="3.40.50.970">
    <property type="match status" value="1"/>
</dbReference>
<evidence type="ECO:0000256" key="1">
    <source>
        <dbReference type="ARBA" id="ARBA00001964"/>
    </source>
</evidence>
<dbReference type="InterPro" id="IPR017597">
    <property type="entry name" value="Pyrv_DH_E1_asu_subgrp-y"/>
</dbReference>
<dbReference type="AlphaFoldDB" id="A0A8J2SEA3"/>
<gene>
    <name evidence="7" type="ORF">PECAL_1P24060</name>
</gene>
<evidence type="ECO:0000256" key="4">
    <source>
        <dbReference type="ARBA" id="ARBA00023317"/>
    </source>
</evidence>
<feature type="domain" description="Dehydrogenase E1 component" evidence="6">
    <location>
        <begin position="57"/>
        <end position="352"/>
    </location>
</feature>
<evidence type="ECO:0000256" key="3">
    <source>
        <dbReference type="ARBA" id="ARBA00023052"/>
    </source>
</evidence>
<dbReference type="PANTHER" id="PTHR11516:SF60">
    <property type="entry name" value="PYRUVATE DEHYDROGENASE E1 COMPONENT SUBUNIT ALPHA"/>
    <property type="match status" value="1"/>
</dbReference>
<keyword evidence="3 5" id="KW-0786">Thiamine pyrophosphate</keyword>
<dbReference type="FunFam" id="3.40.50.970:FF:000013">
    <property type="entry name" value="Pyruvate dehydrogenase E1 component subunit alpha"/>
    <property type="match status" value="1"/>
</dbReference>
<dbReference type="InterPro" id="IPR001017">
    <property type="entry name" value="DH_E1"/>
</dbReference>
<protein>
    <recommendedName>
        <fullName evidence="5">Pyruvate dehydrogenase E1 component subunit alpha</fullName>
        <ecNumber evidence="5">1.2.4.1</ecNumber>
    </recommendedName>
</protein>
<keyword evidence="2 5" id="KW-0560">Oxidoreductase</keyword>
<dbReference type="SUPFAM" id="SSF52518">
    <property type="entry name" value="Thiamin diphosphate-binding fold (THDP-binding)"/>
    <property type="match status" value="1"/>
</dbReference>
<dbReference type="PANTHER" id="PTHR11516">
    <property type="entry name" value="PYRUVATE DEHYDROGENASE E1 COMPONENT, ALPHA SUBUNIT BACTERIAL AND ORGANELLAR"/>
    <property type="match status" value="1"/>
</dbReference>
<dbReference type="InterPro" id="IPR029061">
    <property type="entry name" value="THDP-binding"/>
</dbReference>
<dbReference type="Proteomes" id="UP000789595">
    <property type="component" value="Unassembled WGS sequence"/>
</dbReference>
<dbReference type="EMBL" id="CAKKNE010000001">
    <property type="protein sequence ID" value="CAH0365941.1"/>
    <property type="molecule type" value="Genomic_DNA"/>
</dbReference>
<reference evidence="7" key="1">
    <citation type="submission" date="2021-11" db="EMBL/GenBank/DDBJ databases">
        <authorList>
            <consortium name="Genoscope - CEA"/>
            <person name="William W."/>
        </authorList>
    </citation>
    <scope>NUCLEOTIDE SEQUENCE</scope>
</reference>
<evidence type="ECO:0000313" key="8">
    <source>
        <dbReference type="Proteomes" id="UP000789595"/>
    </source>
</evidence>
<keyword evidence="4 5" id="KW-0670">Pyruvate</keyword>
<accession>A0A8J2SEA3</accession>
<evidence type="ECO:0000256" key="2">
    <source>
        <dbReference type="ARBA" id="ARBA00023002"/>
    </source>
</evidence>
<dbReference type="InterPro" id="IPR050642">
    <property type="entry name" value="PDH_E1_Alpha_Subunit"/>
</dbReference>
<dbReference type="Pfam" id="PF00676">
    <property type="entry name" value="E1_dh"/>
    <property type="match status" value="1"/>
</dbReference>
<proteinExistence type="predicted"/>
<organism evidence="7 8">
    <name type="scientific">Pelagomonas calceolata</name>
    <dbReference type="NCBI Taxonomy" id="35677"/>
    <lineage>
        <taxon>Eukaryota</taxon>
        <taxon>Sar</taxon>
        <taxon>Stramenopiles</taxon>
        <taxon>Ochrophyta</taxon>
        <taxon>Pelagophyceae</taxon>
        <taxon>Pelagomonadales</taxon>
        <taxon>Pelagomonadaceae</taxon>
        <taxon>Pelagomonas</taxon>
    </lineage>
</organism>
<dbReference type="OrthoDB" id="10256198at2759"/>
<dbReference type="EC" id="1.2.4.1" evidence="5"/>
<comment type="cofactor">
    <cofactor evidence="1 5">
        <name>thiamine diphosphate</name>
        <dbReference type="ChEBI" id="CHEBI:58937"/>
    </cofactor>
</comment>
<dbReference type="NCBIfam" id="TIGR03182">
    <property type="entry name" value="PDH_E1_alph_y"/>
    <property type="match status" value="1"/>
</dbReference>
<dbReference type="GO" id="GO:0004739">
    <property type="term" value="F:pyruvate dehydrogenase (acetyl-transferring) activity"/>
    <property type="evidence" value="ECO:0007669"/>
    <property type="project" value="UniProtKB-UniRule"/>
</dbReference>
<evidence type="ECO:0000313" key="7">
    <source>
        <dbReference type="EMBL" id="CAH0365941.1"/>
    </source>
</evidence>
<name>A0A8J2SEA3_9STRA</name>